<dbReference type="SUPFAM" id="SSF54373">
    <property type="entry name" value="FAD-linked reductases, C-terminal domain"/>
    <property type="match status" value="1"/>
</dbReference>
<dbReference type="InterPro" id="IPR006076">
    <property type="entry name" value="FAD-dep_OxRdtase"/>
</dbReference>
<dbReference type="Gene3D" id="3.30.9.10">
    <property type="entry name" value="D-Amino Acid Oxidase, subunit A, domain 2"/>
    <property type="match status" value="1"/>
</dbReference>
<evidence type="ECO:0000313" key="2">
    <source>
        <dbReference type="EMBL" id="SDY13002.1"/>
    </source>
</evidence>
<dbReference type="GO" id="GO:0005737">
    <property type="term" value="C:cytoplasm"/>
    <property type="evidence" value="ECO:0007669"/>
    <property type="project" value="TreeGrafter"/>
</dbReference>
<dbReference type="STRING" id="418495.SAMN05216215_102091"/>
<accession>A0A1H3HBZ7</accession>
<dbReference type="PANTHER" id="PTHR13847:SF181">
    <property type="entry name" value="TRANSFERASE CAF17, MITOCHONDRIAL-RELATED"/>
    <property type="match status" value="1"/>
</dbReference>
<sequence>MVIGAGIVGASIAAQLPEDVSVTVLDQGPSGRLRGSTGHAPGYVGLLNEVPVLTELARASAELYDDLELDGVQGFDRVGGVEVASTPETAAKLEERAELAVRAGLPHRLLDAAGTAALAPDLIDPAQCLAGLHYAQDGTARAGVITGALRKRSRARFVDDAAVVGIELRGNRVSAVRTATESFPADDVVLASGIWGSLVASLVDQRIPLTPVAHPYVYGPKRAESAARTPFVRWPEQHVYARDHGDRFGLGTYDHAPQPVPLDRLGRTAEQPWPGELFDDAVGRAMALLPEANRFPIAERLNGVFSMTPDNLPLLGAFPDITGLWSAVAIWVTSAGGAARGLVELMCDKPSSFPDVDRLRPDRFAGQDPADLEARALRLYRDIYASL</sequence>
<evidence type="ECO:0000259" key="1">
    <source>
        <dbReference type="Pfam" id="PF01266"/>
    </source>
</evidence>
<dbReference type="Gene3D" id="3.50.50.60">
    <property type="entry name" value="FAD/NAD(P)-binding domain"/>
    <property type="match status" value="1"/>
</dbReference>
<gene>
    <name evidence="2" type="ORF">SAMN05216215_102091</name>
</gene>
<dbReference type="PANTHER" id="PTHR13847">
    <property type="entry name" value="SARCOSINE DEHYDROGENASE-RELATED"/>
    <property type="match status" value="1"/>
</dbReference>
<name>A0A1H3HBZ7_9PSEU</name>
<organism evidence="2 3">
    <name type="scientific">Saccharopolyspora shandongensis</name>
    <dbReference type="NCBI Taxonomy" id="418495"/>
    <lineage>
        <taxon>Bacteria</taxon>
        <taxon>Bacillati</taxon>
        <taxon>Actinomycetota</taxon>
        <taxon>Actinomycetes</taxon>
        <taxon>Pseudonocardiales</taxon>
        <taxon>Pseudonocardiaceae</taxon>
        <taxon>Saccharopolyspora</taxon>
    </lineage>
</organism>
<protein>
    <submittedName>
        <fullName evidence="2">Glycine/D-amino acid oxidase</fullName>
    </submittedName>
</protein>
<reference evidence="3" key="1">
    <citation type="submission" date="2016-10" db="EMBL/GenBank/DDBJ databases">
        <authorList>
            <person name="Varghese N."/>
            <person name="Submissions S."/>
        </authorList>
    </citation>
    <scope>NUCLEOTIDE SEQUENCE [LARGE SCALE GENOMIC DNA]</scope>
    <source>
        <strain evidence="3">CGMCC 4.3530</strain>
    </source>
</reference>
<proteinExistence type="predicted"/>
<dbReference type="InterPro" id="IPR036188">
    <property type="entry name" value="FAD/NAD-bd_sf"/>
</dbReference>
<dbReference type="AlphaFoldDB" id="A0A1H3HBZ7"/>
<keyword evidence="3" id="KW-1185">Reference proteome</keyword>
<dbReference type="SUPFAM" id="SSF51905">
    <property type="entry name" value="FAD/NAD(P)-binding domain"/>
    <property type="match status" value="1"/>
</dbReference>
<evidence type="ECO:0000313" key="3">
    <source>
        <dbReference type="Proteomes" id="UP000199529"/>
    </source>
</evidence>
<dbReference type="EMBL" id="FNOK01000020">
    <property type="protein sequence ID" value="SDY13002.1"/>
    <property type="molecule type" value="Genomic_DNA"/>
</dbReference>
<dbReference type="Proteomes" id="UP000199529">
    <property type="component" value="Unassembled WGS sequence"/>
</dbReference>
<dbReference type="Pfam" id="PF01266">
    <property type="entry name" value="DAO"/>
    <property type="match status" value="1"/>
</dbReference>
<feature type="domain" description="FAD dependent oxidoreductase" evidence="1">
    <location>
        <begin position="2"/>
        <end position="345"/>
    </location>
</feature>